<dbReference type="AlphaFoldDB" id="A0A1B9G9W1"/>
<dbReference type="EMBL" id="CP144542">
    <property type="protein sequence ID" value="WVW81937.1"/>
    <property type="molecule type" value="Genomic_DNA"/>
</dbReference>
<reference evidence="3" key="4">
    <citation type="submission" date="2024-02" db="EMBL/GenBank/DDBJ databases">
        <title>Comparative genomics of Cryptococcus and Kwoniella reveals pathogenesis evolution and contrasting modes of karyotype evolution via chromosome fusion or intercentromeric recombination.</title>
        <authorList>
            <person name="Coelho M.A."/>
            <person name="David-Palma M."/>
            <person name="Shea T."/>
            <person name="Bowers K."/>
            <person name="McGinley-Smith S."/>
            <person name="Mohammad A.W."/>
            <person name="Gnirke A."/>
            <person name="Yurkov A.M."/>
            <person name="Nowrousian M."/>
            <person name="Sun S."/>
            <person name="Cuomo C.A."/>
            <person name="Heitman J."/>
        </authorList>
    </citation>
    <scope>NUCLEOTIDE SEQUENCE</scope>
    <source>
        <strain evidence="3">CBS 10118</strain>
    </source>
</reference>
<gene>
    <name evidence="2" type="ORF">I302_02646</name>
    <name evidence="3" type="ORF">I302_103940</name>
</gene>
<dbReference type="RefSeq" id="XP_019048867.1">
    <property type="nucleotide sequence ID" value="XM_019189305.1"/>
</dbReference>
<accession>A0A1B9G9W1</accession>
<dbReference type="OrthoDB" id="2567569at2759"/>
<protein>
    <submittedName>
        <fullName evidence="2">Uncharacterized protein</fullName>
    </submittedName>
</protein>
<name>A0A1B9G9W1_9TREE</name>
<dbReference type="GeneID" id="30207045"/>
<dbReference type="EMBL" id="KI894019">
    <property type="protein sequence ID" value="OCF27797.1"/>
    <property type="molecule type" value="Genomic_DNA"/>
</dbReference>
<sequence>MSLFSFASSTNEVGLAKIALRRLNKDSIYSGIPDNLSGYRAFISNLQPAFQAEILSLIMVNTKSDTCADHQGKPTNSIDWKWVAEKFNPDGRSEFSDEEYVSTDEEFRQEEPQECSGWEARGSYDWTADPAQDASGGW</sequence>
<dbReference type="KEGG" id="kbi:30207045"/>
<evidence type="ECO:0000313" key="2">
    <source>
        <dbReference type="EMBL" id="OCF27797.1"/>
    </source>
</evidence>
<evidence type="ECO:0000313" key="3">
    <source>
        <dbReference type="EMBL" id="WVW81937.1"/>
    </source>
</evidence>
<reference evidence="3" key="2">
    <citation type="submission" date="2013-07" db="EMBL/GenBank/DDBJ databases">
        <authorList>
            <consortium name="The Broad Institute Genome Sequencing Platform"/>
            <person name="Cuomo C."/>
            <person name="Litvintseva A."/>
            <person name="Chen Y."/>
            <person name="Heitman J."/>
            <person name="Sun S."/>
            <person name="Springer D."/>
            <person name="Dromer F."/>
            <person name="Young S.K."/>
            <person name="Zeng Q."/>
            <person name="Gargeya S."/>
            <person name="Fitzgerald M."/>
            <person name="Abouelleil A."/>
            <person name="Alvarado L."/>
            <person name="Berlin A.M."/>
            <person name="Chapman S.B."/>
            <person name="Dewar J."/>
            <person name="Goldberg J."/>
            <person name="Griggs A."/>
            <person name="Gujja S."/>
            <person name="Hansen M."/>
            <person name="Howarth C."/>
            <person name="Imamovic A."/>
            <person name="Larimer J."/>
            <person name="McCowan C."/>
            <person name="Murphy C."/>
            <person name="Pearson M."/>
            <person name="Priest M."/>
            <person name="Roberts A."/>
            <person name="Saif S."/>
            <person name="Shea T."/>
            <person name="Sykes S."/>
            <person name="Wortman J."/>
            <person name="Nusbaum C."/>
            <person name="Birren B."/>
        </authorList>
    </citation>
    <scope>NUCLEOTIDE SEQUENCE</scope>
    <source>
        <strain evidence="3">CBS 10118</strain>
    </source>
</reference>
<organism evidence="2">
    <name type="scientific">Kwoniella bestiolae CBS 10118</name>
    <dbReference type="NCBI Taxonomy" id="1296100"/>
    <lineage>
        <taxon>Eukaryota</taxon>
        <taxon>Fungi</taxon>
        <taxon>Dikarya</taxon>
        <taxon>Basidiomycota</taxon>
        <taxon>Agaricomycotina</taxon>
        <taxon>Tremellomycetes</taxon>
        <taxon>Tremellales</taxon>
        <taxon>Cryptococcaceae</taxon>
        <taxon>Kwoniella</taxon>
    </lineage>
</organism>
<reference evidence="2" key="3">
    <citation type="submission" date="2014-01" db="EMBL/GenBank/DDBJ databases">
        <title>Evolution of pathogenesis and genome organization in the Tremellales.</title>
        <authorList>
            <person name="Cuomo C."/>
            <person name="Litvintseva A."/>
            <person name="Heitman J."/>
            <person name="Chen Y."/>
            <person name="Sun S."/>
            <person name="Springer D."/>
            <person name="Dromer F."/>
            <person name="Young S."/>
            <person name="Zeng Q."/>
            <person name="Chapman S."/>
            <person name="Gujja S."/>
            <person name="Saif S."/>
            <person name="Birren B."/>
        </authorList>
    </citation>
    <scope>NUCLEOTIDE SEQUENCE</scope>
    <source>
        <strain evidence="2">CBS 10118</strain>
    </source>
</reference>
<keyword evidence="4" id="KW-1185">Reference proteome</keyword>
<evidence type="ECO:0000256" key="1">
    <source>
        <dbReference type="SAM" id="MobiDB-lite"/>
    </source>
</evidence>
<dbReference type="Proteomes" id="UP000092730">
    <property type="component" value="Chromosome 2"/>
</dbReference>
<dbReference type="VEuPathDB" id="FungiDB:I302_02646"/>
<proteinExistence type="predicted"/>
<evidence type="ECO:0000313" key="4">
    <source>
        <dbReference type="Proteomes" id="UP000092730"/>
    </source>
</evidence>
<reference evidence="2" key="1">
    <citation type="submission" date="2013-07" db="EMBL/GenBank/DDBJ databases">
        <title>The Genome Sequence of Cryptococcus bestiolae CBS10118.</title>
        <authorList>
            <consortium name="The Broad Institute Genome Sequencing Platform"/>
            <person name="Cuomo C."/>
            <person name="Litvintseva A."/>
            <person name="Chen Y."/>
            <person name="Heitman J."/>
            <person name="Sun S."/>
            <person name="Springer D."/>
            <person name="Dromer F."/>
            <person name="Young S.K."/>
            <person name="Zeng Q."/>
            <person name="Gargeya S."/>
            <person name="Fitzgerald M."/>
            <person name="Abouelleil A."/>
            <person name="Alvarado L."/>
            <person name="Berlin A.M."/>
            <person name="Chapman S.B."/>
            <person name="Dewar J."/>
            <person name="Goldberg J."/>
            <person name="Griggs A."/>
            <person name="Gujja S."/>
            <person name="Hansen M."/>
            <person name="Howarth C."/>
            <person name="Imamovic A."/>
            <person name="Larimer J."/>
            <person name="McCowan C."/>
            <person name="Murphy C."/>
            <person name="Pearson M."/>
            <person name="Priest M."/>
            <person name="Roberts A."/>
            <person name="Saif S."/>
            <person name="Shea T."/>
            <person name="Sykes S."/>
            <person name="Wortman J."/>
            <person name="Nusbaum C."/>
            <person name="Birren B."/>
        </authorList>
    </citation>
    <scope>NUCLEOTIDE SEQUENCE [LARGE SCALE GENOMIC DNA]</scope>
    <source>
        <strain evidence="2">CBS 10118</strain>
    </source>
</reference>
<feature type="region of interest" description="Disordered" evidence="1">
    <location>
        <begin position="104"/>
        <end position="138"/>
    </location>
</feature>